<evidence type="ECO:0000313" key="1">
    <source>
        <dbReference type="EMBL" id="JAH01902.1"/>
    </source>
</evidence>
<reference evidence="1" key="2">
    <citation type="journal article" date="2015" name="Fish Shellfish Immunol.">
        <title>Early steps in the European eel (Anguilla anguilla)-Vibrio vulnificus interaction in the gills: Role of the RtxA13 toxin.</title>
        <authorList>
            <person name="Callol A."/>
            <person name="Pajuelo D."/>
            <person name="Ebbesson L."/>
            <person name="Teles M."/>
            <person name="MacKenzie S."/>
            <person name="Amaro C."/>
        </authorList>
    </citation>
    <scope>NUCLEOTIDE SEQUENCE</scope>
</reference>
<dbReference type="EMBL" id="GBXM01106675">
    <property type="protein sequence ID" value="JAH01902.1"/>
    <property type="molecule type" value="Transcribed_RNA"/>
</dbReference>
<reference evidence="1" key="1">
    <citation type="submission" date="2014-11" db="EMBL/GenBank/DDBJ databases">
        <authorList>
            <person name="Amaro Gonzalez C."/>
        </authorList>
    </citation>
    <scope>NUCLEOTIDE SEQUENCE</scope>
</reference>
<accession>A0A0E9PCB0</accession>
<dbReference type="AlphaFoldDB" id="A0A0E9PCB0"/>
<protein>
    <submittedName>
        <fullName evidence="1">Uncharacterized protein</fullName>
    </submittedName>
</protein>
<name>A0A0E9PCB0_ANGAN</name>
<sequence>MSYFFGLFTSTFESDPHSIPVSTRCTLETCM</sequence>
<proteinExistence type="predicted"/>
<organism evidence="1">
    <name type="scientific">Anguilla anguilla</name>
    <name type="common">European freshwater eel</name>
    <name type="synonym">Muraena anguilla</name>
    <dbReference type="NCBI Taxonomy" id="7936"/>
    <lineage>
        <taxon>Eukaryota</taxon>
        <taxon>Metazoa</taxon>
        <taxon>Chordata</taxon>
        <taxon>Craniata</taxon>
        <taxon>Vertebrata</taxon>
        <taxon>Euteleostomi</taxon>
        <taxon>Actinopterygii</taxon>
        <taxon>Neopterygii</taxon>
        <taxon>Teleostei</taxon>
        <taxon>Anguilliformes</taxon>
        <taxon>Anguillidae</taxon>
        <taxon>Anguilla</taxon>
    </lineage>
</organism>